<proteinExistence type="predicted"/>
<evidence type="ECO:0000313" key="3">
    <source>
        <dbReference type="Proteomes" id="UP001368500"/>
    </source>
</evidence>
<dbReference type="InterPro" id="IPR036812">
    <property type="entry name" value="NAD(P)_OxRdtase_dom_sf"/>
</dbReference>
<dbReference type="InterPro" id="IPR053135">
    <property type="entry name" value="AKR2_Oxidoreductase"/>
</dbReference>
<organism evidence="2 3">
    <name type="scientific">Pseudaquabacterium rugosum</name>
    <dbReference type="NCBI Taxonomy" id="2984194"/>
    <lineage>
        <taxon>Bacteria</taxon>
        <taxon>Pseudomonadati</taxon>
        <taxon>Pseudomonadota</taxon>
        <taxon>Betaproteobacteria</taxon>
        <taxon>Burkholderiales</taxon>
        <taxon>Sphaerotilaceae</taxon>
        <taxon>Pseudaquabacterium</taxon>
    </lineage>
</organism>
<accession>A0ABU9B6Q4</accession>
<dbReference type="Pfam" id="PF00248">
    <property type="entry name" value="Aldo_ket_red"/>
    <property type="match status" value="1"/>
</dbReference>
<protein>
    <submittedName>
        <fullName evidence="2">Aldo/keto reductase</fullName>
    </submittedName>
</protein>
<feature type="domain" description="NADP-dependent oxidoreductase" evidence="1">
    <location>
        <begin position="18"/>
        <end position="296"/>
    </location>
</feature>
<dbReference type="EMBL" id="JBBUTF010000004">
    <property type="protein sequence ID" value="MEK8025248.1"/>
    <property type="molecule type" value="Genomic_DNA"/>
</dbReference>
<evidence type="ECO:0000259" key="1">
    <source>
        <dbReference type="Pfam" id="PF00248"/>
    </source>
</evidence>
<dbReference type="Proteomes" id="UP001368500">
    <property type="component" value="Unassembled WGS sequence"/>
</dbReference>
<keyword evidence="3" id="KW-1185">Reference proteome</keyword>
<gene>
    <name evidence="2" type="ORF">AACH11_04635</name>
</gene>
<dbReference type="RefSeq" id="WP_341373036.1">
    <property type="nucleotide sequence ID" value="NZ_JBBUTF010000004.1"/>
</dbReference>
<dbReference type="PANTHER" id="PTHR43312">
    <property type="entry name" value="D-THREO-ALDOSE 1-DEHYDROGENASE"/>
    <property type="match status" value="1"/>
</dbReference>
<reference evidence="2 3" key="1">
    <citation type="submission" date="2024-04" db="EMBL/GenBank/DDBJ databases">
        <title>Novel species of the genus Ideonella isolated from streams.</title>
        <authorList>
            <person name="Lu H."/>
        </authorList>
    </citation>
    <scope>NUCLEOTIDE SEQUENCE [LARGE SCALE GENOMIC DNA]</scope>
    <source>
        <strain evidence="2 3">BYS139W</strain>
    </source>
</reference>
<comment type="caution">
    <text evidence="2">The sequence shown here is derived from an EMBL/GenBank/DDBJ whole genome shotgun (WGS) entry which is preliminary data.</text>
</comment>
<sequence length="324" mass="34010">MSLATTTPAGTTPQGCQLALGTVQFGLAYGAVGQGRMVAPDEVRAILAAAWDDGVRWLDTAAAYGDIESRLAGLCGPHPFAIVSKLAPLPAADTATAQQREACVRDGVRQACERLGPRLHALLFHRVEDLAGPDGDRLWAAACETAAQHAVPADGRPLRLGVSAYGPDELIALHRRHGLHWAQLPANALDQRLARVLADPQRAAGLQGLTLHVRSALLQGLLLAPGRGAARVPAATSALARWADWCAGQPPVATDRTTEDTAARLAFAAVQALPGVAACLVGVESLAQWQALQRAWRAARPQHVPALACDEPAAIDPRRWPPAG</sequence>
<name>A0ABU9B6Q4_9BURK</name>
<dbReference type="Gene3D" id="3.20.20.100">
    <property type="entry name" value="NADP-dependent oxidoreductase domain"/>
    <property type="match status" value="1"/>
</dbReference>
<dbReference type="SUPFAM" id="SSF51430">
    <property type="entry name" value="NAD(P)-linked oxidoreductase"/>
    <property type="match status" value="1"/>
</dbReference>
<dbReference type="InterPro" id="IPR023210">
    <property type="entry name" value="NADP_OxRdtase_dom"/>
</dbReference>
<dbReference type="CDD" id="cd19097">
    <property type="entry name" value="AKR_unchar"/>
    <property type="match status" value="1"/>
</dbReference>
<evidence type="ECO:0000313" key="2">
    <source>
        <dbReference type="EMBL" id="MEK8025248.1"/>
    </source>
</evidence>
<dbReference type="PANTHER" id="PTHR43312:SF1">
    <property type="entry name" value="NADP-DEPENDENT OXIDOREDUCTASE DOMAIN-CONTAINING PROTEIN"/>
    <property type="match status" value="1"/>
</dbReference>